<name>A0ABV6RE42_9MICO</name>
<evidence type="ECO:0000256" key="3">
    <source>
        <dbReference type="ARBA" id="ARBA00022475"/>
    </source>
</evidence>
<proteinExistence type="inferred from homology"/>
<evidence type="ECO:0000313" key="9">
    <source>
        <dbReference type="EMBL" id="MFC0675262.1"/>
    </source>
</evidence>
<sequence>MNATRGGDVLRFVSIRLLTYVILAFVATSFAYLLAASLLHPEEVLYPPMATEPVPAATAQEYLNVRNVNPATPLFERYATWLGGLIRGDLGVTTGTNKAMVPVMEELGNRVPISLRLVVLGTVIGTVLGVLIGMVTAVRRNGIGDRVATILAFLLVSLPTPVVILVVQQTNQGIMDLSGWGLPAINPINPLLPEGSWASISYQAKALVMPTIVLALFAAASYSRYMKVTTLDVLGSDYLRTARAKGLTRGKAMTKHGLRMALIPMGQYFAFAVGGAFTGSLFVELMFNWQGVGRFAVSSIGMADVNGTAGVVLYTAILTLLSATFADFLQGLLDPRIR</sequence>
<dbReference type="CDD" id="cd06261">
    <property type="entry name" value="TM_PBP2"/>
    <property type="match status" value="1"/>
</dbReference>
<keyword evidence="2 7" id="KW-0813">Transport</keyword>
<dbReference type="Gene3D" id="1.10.3720.10">
    <property type="entry name" value="MetI-like"/>
    <property type="match status" value="1"/>
</dbReference>
<dbReference type="PANTHER" id="PTHR30465">
    <property type="entry name" value="INNER MEMBRANE ABC TRANSPORTER"/>
    <property type="match status" value="1"/>
</dbReference>
<evidence type="ECO:0000313" key="10">
    <source>
        <dbReference type="Proteomes" id="UP001589793"/>
    </source>
</evidence>
<dbReference type="Pfam" id="PF00528">
    <property type="entry name" value="BPD_transp_1"/>
    <property type="match status" value="1"/>
</dbReference>
<evidence type="ECO:0000256" key="5">
    <source>
        <dbReference type="ARBA" id="ARBA00022989"/>
    </source>
</evidence>
<dbReference type="SUPFAM" id="SSF161098">
    <property type="entry name" value="MetI-like"/>
    <property type="match status" value="1"/>
</dbReference>
<feature type="transmembrane region" description="Helical" evidence="7">
    <location>
        <begin position="200"/>
        <end position="220"/>
    </location>
</feature>
<reference evidence="9 10" key="1">
    <citation type="submission" date="2024-09" db="EMBL/GenBank/DDBJ databases">
        <authorList>
            <person name="Sun Q."/>
            <person name="Mori K."/>
        </authorList>
    </citation>
    <scope>NUCLEOTIDE SEQUENCE [LARGE SCALE GENOMIC DNA]</scope>
    <source>
        <strain evidence="9 10">CICC 10874</strain>
    </source>
</reference>
<dbReference type="InterPro" id="IPR000515">
    <property type="entry name" value="MetI-like"/>
</dbReference>
<evidence type="ECO:0000259" key="8">
    <source>
        <dbReference type="PROSITE" id="PS50928"/>
    </source>
</evidence>
<evidence type="ECO:0000256" key="2">
    <source>
        <dbReference type="ARBA" id="ARBA00022448"/>
    </source>
</evidence>
<feature type="transmembrane region" description="Helical" evidence="7">
    <location>
        <begin position="309"/>
        <end position="329"/>
    </location>
</feature>
<keyword evidence="3" id="KW-1003">Cell membrane</keyword>
<gene>
    <name evidence="9" type="ORF">ACFFF6_14960</name>
</gene>
<comment type="subcellular location">
    <subcellularLocation>
        <location evidence="1 7">Cell membrane</location>
        <topology evidence="1 7">Multi-pass membrane protein</topology>
    </subcellularLocation>
</comment>
<comment type="caution">
    <text evidence="9">The sequence shown here is derived from an EMBL/GenBank/DDBJ whole genome shotgun (WGS) entry which is preliminary data.</text>
</comment>
<dbReference type="Proteomes" id="UP001589793">
    <property type="component" value="Unassembled WGS sequence"/>
</dbReference>
<dbReference type="PANTHER" id="PTHR30465:SF0">
    <property type="entry name" value="OLIGOPEPTIDE TRANSPORT SYSTEM PERMEASE PROTEIN APPB"/>
    <property type="match status" value="1"/>
</dbReference>
<keyword evidence="4 7" id="KW-0812">Transmembrane</keyword>
<keyword evidence="10" id="KW-1185">Reference proteome</keyword>
<dbReference type="EMBL" id="JBHLSV010000021">
    <property type="protein sequence ID" value="MFC0675262.1"/>
    <property type="molecule type" value="Genomic_DNA"/>
</dbReference>
<protein>
    <submittedName>
        <fullName evidence="9">ABC transporter permease</fullName>
    </submittedName>
</protein>
<feature type="transmembrane region" description="Helical" evidence="7">
    <location>
        <begin position="113"/>
        <end position="135"/>
    </location>
</feature>
<comment type="similarity">
    <text evidence="7">Belongs to the binding-protein-dependent transport system permease family.</text>
</comment>
<evidence type="ECO:0000256" key="7">
    <source>
        <dbReference type="RuleBase" id="RU363032"/>
    </source>
</evidence>
<dbReference type="PROSITE" id="PS50928">
    <property type="entry name" value="ABC_TM1"/>
    <property type="match status" value="1"/>
</dbReference>
<keyword evidence="5 7" id="KW-1133">Transmembrane helix</keyword>
<evidence type="ECO:0000256" key="4">
    <source>
        <dbReference type="ARBA" id="ARBA00022692"/>
    </source>
</evidence>
<dbReference type="InterPro" id="IPR035906">
    <property type="entry name" value="MetI-like_sf"/>
</dbReference>
<accession>A0ABV6RE42</accession>
<evidence type="ECO:0000256" key="6">
    <source>
        <dbReference type="ARBA" id="ARBA00023136"/>
    </source>
</evidence>
<feature type="transmembrane region" description="Helical" evidence="7">
    <location>
        <begin position="20"/>
        <end position="39"/>
    </location>
</feature>
<feature type="transmembrane region" description="Helical" evidence="7">
    <location>
        <begin position="268"/>
        <end position="289"/>
    </location>
</feature>
<evidence type="ECO:0000256" key="1">
    <source>
        <dbReference type="ARBA" id="ARBA00004651"/>
    </source>
</evidence>
<dbReference type="RefSeq" id="WP_376982135.1">
    <property type="nucleotide sequence ID" value="NZ_JBHLSV010000021.1"/>
</dbReference>
<organism evidence="9 10">
    <name type="scientific">Brachybacterium hainanense</name>
    <dbReference type="NCBI Taxonomy" id="1541174"/>
    <lineage>
        <taxon>Bacteria</taxon>
        <taxon>Bacillati</taxon>
        <taxon>Actinomycetota</taxon>
        <taxon>Actinomycetes</taxon>
        <taxon>Micrococcales</taxon>
        <taxon>Dermabacteraceae</taxon>
        <taxon>Brachybacterium</taxon>
    </lineage>
</organism>
<feature type="transmembrane region" description="Helical" evidence="7">
    <location>
        <begin position="147"/>
        <end position="167"/>
    </location>
</feature>
<keyword evidence="6 7" id="KW-0472">Membrane</keyword>
<feature type="domain" description="ABC transmembrane type-1" evidence="8">
    <location>
        <begin position="111"/>
        <end position="330"/>
    </location>
</feature>